<dbReference type="PANTHER" id="PTHR46579">
    <property type="entry name" value="F5/8 TYPE C DOMAIN-CONTAINING PROTEIN-RELATED"/>
    <property type="match status" value="1"/>
</dbReference>
<dbReference type="EMBL" id="JAUEPT010000102">
    <property type="protein sequence ID" value="KAK0432003.1"/>
    <property type="molecule type" value="Genomic_DNA"/>
</dbReference>
<feature type="region of interest" description="Disordered" evidence="1">
    <location>
        <begin position="300"/>
        <end position="332"/>
    </location>
</feature>
<proteinExistence type="predicted"/>
<evidence type="ECO:0000313" key="3">
    <source>
        <dbReference type="Proteomes" id="UP001175226"/>
    </source>
</evidence>
<protein>
    <submittedName>
        <fullName evidence="2">Uncharacterized protein</fullName>
    </submittedName>
</protein>
<dbReference type="Proteomes" id="UP001175226">
    <property type="component" value="Unassembled WGS sequence"/>
</dbReference>
<organism evidence="2 3">
    <name type="scientific">Armillaria borealis</name>
    <dbReference type="NCBI Taxonomy" id="47425"/>
    <lineage>
        <taxon>Eukaryota</taxon>
        <taxon>Fungi</taxon>
        <taxon>Dikarya</taxon>
        <taxon>Basidiomycota</taxon>
        <taxon>Agaricomycotina</taxon>
        <taxon>Agaricomycetes</taxon>
        <taxon>Agaricomycetidae</taxon>
        <taxon>Agaricales</taxon>
        <taxon>Marasmiineae</taxon>
        <taxon>Physalacriaceae</taxon>
        <taxon>Armillaria</taxon>
    </lineage>
</organism>
<keyword evidence="3" id="KW-1185">Reference proteome</keyword>
<dbReference type="AlphaFoldDB" id="A0AA39MFK7"/>
<dbReference type="PANTHER" id="PTHR46579:SF1">
    <property type="entry name" value="F5_8 TYPE C DOMAIN-CONTAINING PROTEIN"/>
    <property type="match status" value="1"/>
</dbReference>
<reference evidence="2" key="1">
    <citation type="submission" date="2023-06" db="EMBL/GenBank/DDBJ databases">
        <authorList>
            <consortium name="Lawrence Berkeley National Laboratory"/>
            <person name="Ahrendt S."/>
            <person name="Sahu N."/>
            <person name="Indic B."/>
            <person name="Wong-Bajracharya J."/>
            <person name="Merenyi Z."/>
            <person name="Ke H.-M."/>
            <person name="Monk M."/>
            <person name="Kocsube S."/>
            <person name="Drula E."/>
            <person name="Lipzen A."/>
            <person name="Balint B."/>
            <person name="Henrissat B."/>
            <person name="Andreopoulos B."/>
            <person name="Martin F.M."/>
            <person name="Harder C.B."/>
            <person name="Rigling D."/>
            <person name="Ford K.L."/>
            <person name="Foster G.D."/>
            <person name="Pangilinan J."/>
            <person name="Papanicolaou A."/>
            <person name="Barry K."/>
            <person name="LaButti K."/>
            <person name="Viragh M."/>
            <person name="Koriabine M."/>
            <person name="Yan M."/>
            <person name="Riley R."/>
            <person name="Champramary S."/>
            <person name="Plett K.L."/>
            <person name="Tsai I.J."/>
            <person name="Slot J."/>
            <person name="Sipos G."/>
            <person name="Plett J."/>
            <person name="Nagy L.G."/>
            <person name="Grigoriev I.V."/>
        </authorList>
    </citation>
    <scope>NUCLEOTIDE SEQUENCE</scope>
    <source>
        <strain evidence="2">FPL87.14</strain>
    </source>
</reference>
<evidence type="ECO:0000256" key="1">
    <source>
        <dbReference type="SAM" id="MobiDB-lite"/>
    </source>
</evidence>
<accession>A0AA39MFK7</accession>
<name>A0AA39MFK7_9AGAR</name>
<evidence type="ECO:0000313" key="2">
    <source>
        <dbReference type="EMBL" id="KAK0432003.1"/>
    </source>
</evidence>
<comment type="caution">
    <text evidence="2">The sequence shown here is derived from an EMBL/GenBank/DDBJ whole genome shotgun (WGS) entry which is preliminary data.</text>
</comment>
<sequence length="621" mass="69471">MSFNIINLPDWLRYCTSNLLLSGITPGPKEQTGDQIQRFMQVFVNEDGFLVCTEKYPEGRHVHVVLVGVICDKPAAHKLGGFSSHSHSFFCHWCWISLSEKQTVAAFQCDACKPRTHEEQLALMKRYLALQNKAQHKAFVTTYATQWCELACLPYFDVCRMIVIDPMHNLLLGLVKTHFYNIWIQLNVLHKNKELRHFHDILVQLNIPPFLGHLPAMMGEPAGGSLTADQWLIATTIVCPIIVPQIWDEYCTDQATVPIVLAWRVEKLAEDIEAKKAAAAAACKAAAEARKAKELLAKQATQASSVVRPHSTRKHKQTEKAQYVPEPEPNGMDNIMDAGEIEGASKDEYDEEIPPKHLRTGDPNSENDADPALPNIHPNDPANFFKLSAALQLILAQKTCNQDIEEADVLLQQYDLELISLYGPSVLKPNHHYATHTAACMHDFGPLHCFWTFLFERINKMMQVCLNTGPKTPISESIVAMYKATADNQGTVQALAQESIEAYEDGGIALQLSPHSQSVKLPMDVYHSLLRYLQVHFPHSHLRSYFSLGDSDSLALEPCATIFDYVIVSQRRYWSLSRATNGNANSLVAVCMGPGEVSIGELMDIIVIQQDKLGIQPLGHM</sequence>
<gene>
    <name evidence="2" type="ORF">EV421DRAFT_1911298</name>
</gene>